<evidence type="ECO:0000313" key="3">
    <source>
        <dbReference type="Proteomes" id="UP000554482"/>
    </source>
</evidence>
<gene>
    <name evidence="2" type="ORF">FRX31_033325</name>
</gene>
<name>A0A7J6UWW4_THATH</name>
<dbReference type="EMBL" id="JABWDY010041831">
    <property type="protein sequence ID" value="KAF5177087.1"/>
    <property type="molecule type" value="Genomic_DNA"/>
</dbReference>
<evidence type="ECO:0000256" key="1">
    <source>
        <dbReference type="SAM" id="MobiDB-lite"/>
    </source>
</evidence>
<proteinExistence type="predicted"/>
<evidence type="ECO:0000313" key="2">
    <source>
        <dbReference type="EMBL" id="KAF5177087.1"/>
    </source>
</evidence>
<reference evidence="2 3" key="1">
    <citation type="submission" date="2020-06" db="EMBL/GenBank/DDBJ databases">
        <title>Transcriptomic and genomic resources for Thalictrum thalictroides and T. hernandezii: Facilitating candidate gene discovery in an emerging model plant lineage.</title>
        <authorList>
            <person name="Arias T."/>
            <person name="Riano-Pachon D.M."/>
            <person name="Di Stilio V.S."/>
        </authorList>
    </citation>
    <scope>NUCLEOTIDE SEQUENCE [LARGE SCALE GENOMIC DNA]</scope>
    <source>
        <strain evidence="3">cv. WT478/WT964</strain>
        <tissue evidence="2">Leaves</tissue>
    </source>
</reference>
<feature type="compositionally biased region" description="Basic and acidic residues" evidence="1">
    <location>
        <begin position="26"/>
        <end position="44"/>
    </location>
</feature>
<keyword evidence="3" id="KW-1185">Reference proteome</keyword>
<organism evidence="2 3">
    <name type="scientific">Thalictrum thalictroides</name>
    <name type="common">Rue-anemone</name>
    <name type="synonym">Anemone thalictroides</name>
    <dbReference type="NCBI Taxonomy" id="46969"/>
    <lineage>
        <taxon>Eukaryota</taxon>
        <taxon>Viridiplantae</taxon>
        <taxon>Streptophyta</taxon>
        <taxon>Embryophyta</taxon>
        <taxon>Tracheophyta</taxon>
        <taxon>Spermatophyta</taxon>
        <taxon>Magnoliopsida</taxon>
        <taxon>Ranunculales</taxon>
        <taxon>Ranunculaceae</taxon>
        <taxon>Thalictroideae</taxon>
        <taxon>Thalictrum</taxon>
    </lineage>
</organism>
<sequence>MELVDVVDFLEEAEAKKSTSTSSDNPEDKTYHREGLKEHTEDKAAVALDEEAKSQPGDKLGRIEDKL</sequence>
<dbReference type="Proteomes" id="UP000554482">
    <property type="component" value="Unassembled WGS sequence"/>
</dbReference>
<comment type="caution">
    <text evidence="2">The sequence shown here is derived from an EMBL/GenBank/DDBJ whole genome shotgun (WGS) entry which is preliminary data.</text>
</comment>
<feature type="region of interest" description="Disordered" evidence="1">
    <location>
        <begin position="13"/>
        <end position="67"/>
    </location>
</feature>
<dbReference type="AlphaFoldDB" id="A0A7J6UWW4"/>
<protein>
    <submittedName>
        <fullName evidence="2">Uncharacterized protein</fullName>
    </submittedName>
</protein>
<accession>A0A7J6UWW4</accession>